<feature type="compositionally biased region" description="Basic residues" evidence="1">
    <location>
        <begin position="269"/>
        <end position="278"/>
    </location>
</feature>
<dbReference type="AlphaFoldDB" id="A0A8B8L1C0"/>
<proteinExistence type="predicted"/>
<evidence type="ECO:0000313" key="3">
    <source>
        <dbReference type="RefSeq" id="XP_027349972.1"/>
    </source>
</evidence>
<reference evidence="3" key="2">
    <citation type="submission" date="2025-08" db="UniProtKB">
        <authorList>
            <consortium name="RefSeq"/>
        </authorList>
    </citation>
    <scope>IDENTIFICATION</scope>
    <source>
        <tissue evidence="3">Young leaves</tissue>
    </source>
</reference>
<dbReference type="Proteomes" id="UP000694853">
    <property type="component" value="Unplaced"/>
</dbReference>
<dbReference type="RefSeq" id="XP_027349972.1">
    <property type="nucleotide sequence ID" value="XM_027494171.1"/>
</dbReference>
<organism evidence="2 3">
    <name type="scientific">Abrus precatorius</name>
    <name type="common">Indian licorice</name>
    <name type="synonym">Glycine abrus</name>
    <dbReference type="NCBI Taxonomy" id="3816"/>
    <lineage>
        <taxon>Eukaryota</taxon>
        <taxon>Viridiplantae</taxon>
        <taxon>Streptophyta</taxon>
        <taxon>Embryophyta</taxon>
        <taxon>Tracheophyta</taxon>
        <taxon>Spermatophyta</taxon>
        <taxon>Magnoliopsida</taxon>
        <taxon>eudicotyledons</taxon>
        <taxon>Gunneridae</taxon>
        <taxon>Pentapetalae</taxon>
        <taxon>rosids</taxon>
        <taxon>fabids</taxon>
        <taxon>Fabales</taxon>
        <taxon>Fabaceae</taxon>
        <taxon>Papilionoideae</taxon>
        <taxon>50 kb inversion clade</taxon>
        <taxon>NPAAA clade</taxon>
        <taxon>indigoferoid/millettioid clade</taxon>
        <taxon>Abreae</taxon>
        <taxon>Abrus</taxon>
    </lineage>
</organism>
<dbReference type="GeneID" id="113861385"/>
<dbReference type="KEGG" id="aprc:113861385"/>
<name>A0A8B8L1C0_ABRPR</name>
<dbReference type="PANTHER" id="PTHR35095">
    <property type="entry name" value="OS05G0143300 PROTEIN"/>
    <property type="match status" value="1"/>
</dbReference>
<reference evidence="2" key="1">
    <citation type="journal article" date="2019" name="Toxins">
        <title>Detection of Abrin-Like and Prepropulchellin-Like Toxin Genes and Transcripts Using Whole Genome Sequencing and Full-Length Transcript Sequencing of Abrus precatorius.</title>
        <authorList>
            <person name="Hovde B.T."/>
            <person name="Daligault H.E."/>
            <person name="Hanschen E.R."/>
            <person name="Kunde Y.A."/>
            <person name="Johnson M.B."/>
            <person name="Starkenburg S.R."/>
            <person name="Johnson S.L."/>
        </authorList>
    </citation>
    <scope>NUCLEOTIDE SEQUENCE [LARGE SCALE GENOMIC DNA]</scope>
</reference>
<keyword evidence="2" id="KW-1185">Reference proteome</keyword>
<dbReference type="OrthoDB" id="1400310at2759"/>
<protein>
    <submittedName>
        <fullName evidence="3">Uncharacterized protein LOC113861385 isoform X1</fullName>
    </submittedName>
</protein>
<sequence>MVQSLCLMASHGYPPGLVLQQELSLAGSNMKGCSTLLPSTATKPDLIRYQVPCLKPSPHGESRKFPSECFDYNKFVNVDFSAQNAVLTDEQANCSNAVLFGFGIVEKCTKHDKILKFLMSETAEAGRDGANLSLLSNLMKLQSSGIGESQQSLSSLIYPHSNFNIRKPLLYLVQDSALSSKITVHPDGQITFMGSGIELKDLLTVVAESYLSQRSHRGEKRSMLVPHFSRFHMDRVDIGEAKSRSHFSTLKDQSMLTAPLRSSPEKVKLKPPPRKNKKVGRERDLFKKNSSHACETLLSLMVNKKQCPKTAIISLKKSGPKLPELLTQFSACIAGTGLAVLLSVMCNIACGRVPFCASNLFNTGFGFGLVWLSWAVNKLRATVVSISKNAGKLGLKEEKMMQKLDKSLRDIYYSAAALLAVVVLRFA</sequence>
<evidence type="ECO:0000313" key="2">
    <source>
        <dbReference type="Proteomes" id="UP000694853"/>
    </source>
</evidence>
<feature type="region of interest" description="Disordered" evidence="1">
    <location>
        <begin position="259"/>
        <end position="282"/>
    </location>
</feature>
<accession>A0A8B8L1C0</accession>
<dbReference type="PANTHER" id="PTHR35095:SF2">
    <property type="entry name" value="PROTEIN, PUTATIVE-RELATED"/>
    <property type="match status" value="1"/>
</dbReference>
<gene>
    <name evidence="3" type="primary">LOC113861385</name>
</gene>
<evidence type="ECO:0000256" key="1">
    <source>
        <dbReference type="SAM" id="MobiDB-lite"/>
    </source>
</evidence>